<evidence type="ECO:0000313" key="9">
    <source>
        <dbReference type="EMBL" id="CAG5113510.1"/>
    </source>
</evidence>
<name>A0ABN7TDB1_OIKDI</name>
<protein>
    <submittedName>
        <fullName evidence="9">Oidioi.mRNA.OKI2018_I69.chr2.g7614.t1.cds</fullName>
    </submittedName>
</protein>
<evidence type="ECO:0000256" key="7">
    <source>
        <dbReference type="SAM" id="Phobius"/>
    </source>
</evidence>
<keyword evidence="3" id="KW-1003">Cell membrane</keyword>
<proteinExistence type="inferred from homology"/>
<accession>A0ABN7TDB1</accession>
<evidence type="ECO:0000256" key="5">
    <source>
        <dbReference type="ARBA" id="ARBA00022989"/>
    </source>
</evidence>
<evidence type="ECO:0000256" key="3">
    <source>
        <dbReference type="ARBA" id="ARBA00022475"/>
    </source>
</evidence>
<reference evidence="9 10" key="1">
    <citation type="submission" date="2021-04" db="EMBL/GenBank/DDBJ databases">
        <authorList>
            <person name="Bliznina A."/>
        </authorList>
    </citation>
    <scope>NUCLEOTIDE SEQUENCE [LARGE SCALE GENOMIC DNA]</scope>
</reference>
<dbReference type="Pfam" id="PF12036">
    <property type="entry name" value="DUF3522"/>
    <property type="match status" value="1"/>
</dbReference>
<evidence type="ECO:0000256" key="6">
    <source>
        <dbReference type="ARBA" id="ARBA00023136"/>
    </source>
</evidence>
<feature type="chain" id="PRO_5046183858" evidence="8">
    <location>
        <begin position="23"/>
        <end position="569"/>
    </location>
</feature>
<dbReference type="Proteomes" id="UP001158576">
    <property type="component" value="Chromosome 2"/>
</dbReference>
<sequence length="569" mass="64192">MRGNFSIRHLLGLLLLFKPALSEEINVYPSLPVTSYENGRFPGIWKFQVSGGARLNLTAFTEAKENYVKTGCPAWKLHMRMNSGSPVLAEEFYENAEEIFVPPPMPWLKHEIDVDQLNGNFSNMVHYNLDLSDYQGNQFLTVWAEEEKFEKSTKREIQDKWGLSTSCKKTIQFNLTTDIVETSENETGNDTVDNSGAISTSGFEALSKKYLETHSAIFYNNVSAPENGVKVTCKNQFYFKVDEVFDVGATIQIRSANSTYSVCLNQAPDESCPEDVTLESGKSLYVSMPTPGIWFLRASDVACQNGTLESNDLNNAGLNVTIAGCPENCGELDGRGSCKTYFTEGAVLLSTCKCKAAIFIAVHRRYWQEAFLFTIAMGCSTMYHACDQFSTQKYFCIADYDTLQFSDFVASTAAIWATVLCVADLPDRWVSFLHTVGMFCFAVGAHFNRFSGWLYATPIILGLVIIFFHWCYQCKQRRDCYPPKSAWWCHILPGCLFAAGGFLSKLVFEKEGHHPNGNYFWTHTLWHCCIGLSCAFLLPSINYEADKLYNPDPNLISYYKSFDEPHFEP</sequence>
<feature type="transmembrane region" description="Helical" evidence="7">
    <location>
        <begin position="485"/>
        <end position="508"/>
    </location>
</feature>
<comment type="similarity">
    <text evidence="2">Belongs to the TMEM8 family.</text>
</comment>
<keyword evidence="8" id="KW-0732">Signal</keyword>
<dbReference type="EMBL" id="OU015567">
    <property type="protein sequence ID" value="CAG5113510.1"/>
    <property type="molecule type" value="Genomic_DNA"/>
</dbReference>
<dbReference type="PANTHER" id="PTHR14319">
    <property type="entry name" value="FIVE-SPAN TRANSMEMBRANE PROTEIN M83"/>
    <property type="match status" value="1"/>
</dbReference>
<keyword evidence="4 7" id="KW-0812">Transmembrane</keyword>
<dbReference type="InterPro" id="IPR021910">
    <property type="entry name" value="NGX6/PGAP6/MYMK"/>
</dbReference>
<keyword evidence="6 7" id="KW-0472">Membrane</keyword>
<feature type="signal peptide" evidence="8">
    <location>
        <begin position="1"/>
        <end position="22"/>
    </location>
</feature>
<evidence type="ECO:0000256" key="4">
    <source>
        <dbReference type="ARBA" id="ARBA00022692"/>
    </source>
</evidence>
<evidence type="ECO:0000256" key="2">
    <source>
        <dbReference type="ARBA" id="ARBA00005542"/>
    </source>
</evidence>
<dbReference type="PANTHER" id="PTHR14319:SF3">
    <property type="entry name" value="TRANSMEMBRANE PROTEIN-LIKE PROTEIN"/>
    <property type="match status" value="1"/>
</dbReference>
<gene>
    <name evidence="9" type="ORF">OKIOD_LOCUS16379</name>
</gene>
<feature type="transmembrane region" description="Helical" evidence="7">
    <location>
        <begin position="453"/>
        <end position="473"/>
    </location>
</feature>
<keyword evidence="5 7" id="KW-1133">Transmembrane helix</keyword>
<organism evidence="9 10">
    <name type="scientific">Oikopleura dioica</name>
    <name type="common">Tunicate</name>
    <dbReference type="NCBI Taxonomy" id="34765"/>
    <lineage>
        <taxon>Eukaryota</taxon>
        <taxon>Metazoa</taxon>
        <taxon>Chordata</taxon>
        <taxon>Tunicata</taxon>
        <taxon>Appendicularia</taxon>
        <taxon>Copelata</taxon>
        <taxon>Oikopleuridae</taxon>
        <taxon>Oikopleura</taxon>
    </lineage>
</organism>
<comment type="subcellular location">
    <subcellularLocation>
        <location evidence="1">Cell membrane</location>
        <topology evidence="1">Multi-pass membrane protein</topology>
    </subcellularLocation>
</comment>
<evidence type="ECO:0000256" key="1">
    <source>
        <dbReference type="ARBA" id="ARBA00004651"/>
    </source>
</evidence>
<evidence type="ECO:0000256" key="8">
    <source>
        <dbReference type="SAM" id="SignalP"/>
    </source>
</evidence>
<keyword evidence="10" id="KW-1185">Reference proteome</keyword>
<feature type="transmembrane region" description="Helical" evidence="7">
    <location>
        <begin position="520"/>
        <end position="538"/>
    </location>
</feature>
<evidence type="ECO:0000313" key="10">
    <source>
        <dbReference type="Proteomes" id="UP001158576"/>
    </source>
</evidence>